<evidence type="ECO:0000313" key="2">
    <source>
        <dbReference type="WBParaSite" id="TREG1_21010.5"/>
    </source>
</evidence>
<keyword evidence="1" id="KW-1185">Reference proteome</keyword>
<evidence type="ECO:0000313" key="1">
    <source>
        <dbReference type="Proteomes" id="UP000050795"/>
    </source>
</evidence>
<evidence type="ECO:0000313" key="3">
    <source>
        <dbReference type="WBParaSite" id="TREG1_21010.6"/>
    </source>
</evidence>
<organism evidence="1 3">
    <name type="scientific">Trichobilharzia regenti</name>
    <name type="common">Nasal bird schistosome</name>
    <dbReference type="NCBI Taxonomy" id="157069"/>
    <lineage>
        <taxon>Eukaryota</taxon>
        <taxon>Metazoa</taxon>
        <taxon>Spiralia</taxon>
        <taxon>Lophotrochozoa</taxon>
        <taxon>Platyhelminthes</taxon>
        <taxon>Trematoda</taxon>
        <taxon>Digenea</taxon>
        <taxon>Strigeidida</taxon>
        <taxon>Schistosomatoidea</taxon>
        <taxon>Schistosomatidae</taxon>
        <taxon>Trichobilharzia</taxon>
    </lineage>
</organism>
<protein>
    <submittedName>
        <fullName evidence="2 3">Uncharacterized protein</fullName>
    </submittedName>
</protein>
<proteinExistence type="predicted"/>
<reference evidence="2 3" key="2">
    <citation type="submission" date="2023-11" db="UniProtKB">
        <authorList>
            <consortium name="WormBaseParasite"/>
        </authorList>
    </citation>
    <scope>IDENTIFICATION</scope>
</reference>
<dbReference type="AlphaFoldDB" id="A0AA85JB06"/>
<sequence length="558" mass="63157">MLQSSSLEVFNSSSLSAKSRSAEGDKIHTYAKEKNSTLLDQIVTSSITSSGYWEDCDSLVTSEYDIFGVNWANSHHNERIKGLKTKHRSLTEGGIPLSLVRTRSFHARQGDATGRTSPFGEDFTTELHLSSNVNTGCYESQHSNVSQNSNSDSIRLSLGDNDGTDLQKNSLDEFDSITSDLLLCNKSYPSAQNIHPVPRVYDETRDTRRKIYTHFDEWDDSEEEEVFERKEPRTKFEAALRRAEEESKRRQALLAEKDYTIAGKLMPEWGSPIRTRTTANMDRLNQCSVVSDMPSTTKNSPRVGRSVDLCSEVEEWLQSRPSWIDRRHQENNLALQICFLNSSEQNLFSSMEAIISEPQVNTKIIQTETNSVTLPNNTTPVTTTTVTTATTNFTVIDATSTMDSDSDGLKQIVMNGDLSKSKHTNKEDIMNTSTTGRSSLFLAFESSVNLISLLNEIDMYYERLLDQCKHDCYNARSVVYLQELIRNHKRFQSETQIAVVQVPKISAMQAEVERMKIPSLSPNVAKLLHYLRNIDEGDHHELYQLKPVCIRFLRKGAT</sequence>
<dbReference type="WBParaSite" id="TREG1_21010.5">
    <property type="protein sequence ID" value="TREG1_21010.5"/>
    <property type="gene ID" value="TREG1_21010"/>
</dbReference>
<dbReference type="Proteomes" id="UP000050795">
    <property type="component" value="Unassembled WGS sequence"/>
</dbReference>
<dbReference type="WBParaSite" id="TREG1_21010.6">
    <property type="protein sequence ID" value="TREG1_21010.6"/>
    <property type="gene ID" value="TREG1_21010"/>
</dbReference>
<accession>A0AA85JB06</accession>
<name>A0AA85JB06_TRIRE</name>
<reference evidence="1" key="1">
    <citation type="submission" date="2022-06" db="EMBL/GenBank/DDBJ databases">
        <authorList>
            <person name="Berger JAMES D."/>
            <person name="Berger JAMES D."/>
        </authorList>
    </citation>
    <scope>NUCLEOTIDE SEQUENCE [LARGE SCALE GENOMIC DNA]</scope>
</reference>